<evidence type="ECO:0000313" key="1">
    <source>
        <dbReference type="EMBL" id="CAH0713565.1"/>
    </source>
</evidence>
<protein>
    <submittedName>
        <fullName evidence="1">Uncharacterized protein</fullName>
    </submittedName>
</protein>
<keyword evidence="2" id="KW-1185">Reference proteome</keyword>
<accession>A0A8J9Y515</accession>
<evidence type="ECO:0000313" key="2">
    <source>
        <dbReference type="Proteomes" id="UP000838878"/>
    </source>
</evidence>
<gene>
    <name evidence="1" type="ORF">BINO364_LOCUS715</name>
</gene>
<organism evidence="1 2">
    <name type="scientific">Brenthis ino</name>
    <name type="common">lesser marbled fritillary</name>
    <dbReference type="NCBI Taxonomy" id="405034"/>
    <lineage>
        <taxon>Eukaryota</taxon>
        <taxon>Metazoa</taxon>
        <taxon>Ecdysozoa</taxon>
        <taxon>Arthropoda</taxon>
        <taxon>Hexapoda</taxon>
        <taxon>Insecta</taxon>
        <taxon>Pterygota</taxon>
        <taxon>Neoptera</taxon>
        <taxon>Endopterygota</taxon>
        <taxon>Lepidoptera</taxon>
        <taxon>Glossata</taxon>
        <taxon>Ditrysia</taxon>
        <taxon>Papilionoidea</taxon>
        <taxon>Nymphalidae</taxon>
        <taxon>Heliconiinae</taxon>
        <taxon>Argynnini</taxon>
        <taxon>Brenthis</taxon>
    </lineage>
</organism>
<proteinExistence type="predicted"/>
<reference evidence="1" key="1">
    <citation type="submission" date="2021-12" db="EMBL/GenBank/DDBJ databases">
        <authorList>
            <person name="Martin H S."/>
        </authorList>
    </citation>
    <scope>NUCLEOTIDE SEQUENCE</scope>
</reference>
<dbReference type="Proteomes" id="UP000838878">
    <property type="component" value="Chromosome 1"/>
</dbReference>
<dbReference type="OrthoDB" id="6850865at2759"/>
<name>A0A8J9Y515_9NEOP</name>
<sequence length="71" mass="7795">MDSASFIEQEKMGNIKMDSNEAQCEIDTKGVDDDVEVAKKATDSENCLVHGGCPQGYRRVGPFCVPINENE</sequence>
<feature type="non-terminal residue" evidence="1">
    <location>
        <position position="71"/>
    </location>
</feature>
<dbReference type="AlphaFoldDB" id="A0A8J9Y515"/>
<dbReference type="EMBL" id="OV170221">
    <property type="protein sequence ID" value="CAH0713565.1"/>
    <property type="molecule type" value="Genomic_DNA"/>
</dbReference>